<dbReference type="Pfam" id="PF12848">
    <property type="entry name" value="ABC_tran_Xtn"/>
    <property type="match status" value="1"/>
</dbReference>
<evidence type="ECO:0000256" key="1">
    <source>
        <dbReference type="ARBA" id="ARBA00022741"/>
    </source>
</evidence>
<dbReference type="InterPro" id="IPR032781">
    <property type="entry name" value="ABC_tran_Xtn"/>
</dbReference>
<sequence>MLLVKAENIKKYFGDRLILDIDEFAIYSGDKIGVVGANGAGKTTLLKLLLGELEAEEGYINTYGSFSYVPQFSDYEEQEYLEQEGDHQKLLKELNVNDKLYQDKISGGEETRLKLAGAFGKQGHIVLLDEPTANLDMEGIRLLQQKLKRMETLLIISHDRALLDEICTKIVEVAHGKITQYPGNFSEYERLKEAEKERCKKEYEAYIGEKKRLEEVYVEKRKLAENAARIPKGMSPREAHMRDFLCVTGRNHDGKQKNLHRAADAVKKRIDHMEVKERPKEEPRISLNFKLTNPPENKIIMEASELNFAYGDHAIFQNASFRIPNHKKIAIVGPNGVGKTTLLNIIRSSFQEGEFRDTIRIVPKAVLGFLYQKMENLQKSETVLENAMKDSVQTESVVRSILAGFLFTSNDLGKKVEVLSGGERMKLALAKLLVSNANVLVLDEPTNYLDMPSIMTLQKRIKEYEGTILFVSHDRHFINETADYLLMIEDQKTKLIQGNLKAYEEAAIAKNKEAKKSAENSLSIHSERMRLELRITQLLAEMGLKKNETKKEILEAEYLDVLSRLSSLQ</sequence>
<evidence type="ECO:0000313" key="5">
    <source>
        <dbReference type="Proteomes" id="UP000574276"/>
    </source>
</evidence>
<evidence type="ECO:0000313" key="4">
    <source>
        <dbReference type="EMBL" id="MBB2183752.1"/>
    </source>
</evidence>
<keyword evidence="1" id="KW-0547">Nucleotide-binding</keyword>
<dbReference type="Pfam" id="PF00005">
    <property type="entry name" value="ABC_tran"/>
    <property type="match status" value="2"/>
</dbReference>
<dbReference type="AlphaFoldDB" id="A0A839K3J6"/>
<dbReference type="InterPro" id="IPR017871">
    <property type="entry name" value="ABC_transporter-like_CS"/>
</dbReference>
<protein>
    <submittedName>
        <fullName evidence="4">ABC-F type ribosomal protection protein</fullName>
    </submittedName>
</protein>
<dbReference type="NCBIfam" id="NF000355">
    <property type="entry name" value="ribo_prot_ABC_F"/>
    <property type="match status" value="1"/>
</dbReference>
<dbReference type="RefSeq" id="WP_228353379.1">
    <property type="nucleotide sequence ID" value="NZ_JACEGA010000001.1"/>
</dbReference>
<accession>A0A839K3J6</accession>
<dbReference type="SUPFAM" id="SSF52540">
    <property type="entry name" value="P-loop containing nucleoside triphosphate hydrolases"/>
    <property type="match status" value="2"/>
</dbReference>
<dbReference type="EMBL" id="JACEGA010000001">
    <property type="protein sequence ID" value="MBB2183752.1"/>
    <property type="molecule type" value="Genomic_DNA"/>
</dbReference>
<organism evidence="4 5">
    <name type="scientific">Variimorphobacter saccharofermentans</name>
    <dbReference type="NCBI Taxonomy" id="2755051"/>
    <lineage>
        <taxon>Bacteria</taxon>
        <taxon>Bacillati</taxon>
        <taxon>Bacillota</taxon>
        <taxon>Clostridia</taxon>
        <taxon>Lachnospirales</taxon>
        <taxon>Lachnospiraceae</taxon>
        <taxon>Variimorphobacter</taxon>
    </lineage>
</organism>
<dbReference type="PROSITE" id="PS00211">
    <property type="entry name" value="ABC_TRANSPORTER_1"/>
    <property type="match status" value="1"/>
</dbReference>
<dbReference type="InterPro" id="IPR051309">
    <property type="entry name" value="ABCF_ATPase"/>
</dbReference>
<dbReference type="PROSITE" id="PS50893">
    <property type="entry name" value="ABC_TRANSPORTER_2"/>
    <property type="match status" value="2"/>
</dbReference>
<feature type="domain" description="ABC transporter" evidence="3">
    <location>
        <begin position="4"/>
        <end position="200"/>
    </location>
</feature>
<proteinExistence type="predicted"/>
<dbReference type="PANTHER" id="PTHR42855:SF2">
    <property type="entry name" value="DRUG RESISTANCE ABC TRANSPORTER,ATP-BINDING PROTEIN"/>
    <property type="match status" value="1"/>
</dbReference>
<dbReference type="GO" id="GO:0016887">
    <property type="term" value="F:ATP hydrolysis activity"/>
    <property type="evidence" value="ECO:0007669"/>
    <property type="project" value="InterPro"/>
</dbReference>
<dbReference type="Proteomes" id="UP000574276">
    <property type="component" value="Unassembled WGS sequence"/>
</dbReference>
<dbReference type="SMART" id="SM00382">
    <property type="entry name" value="AAA"/>
    <property type="match status" value="2"/>
</dbReference>
<name>A0A839K3J6_9FIRM</name>
<dbReference type="InterPro" id="IPR003593">
    <property type="entry name" value="AAA+_ATPase"/>
</dbReference>
<dbReference type="Gene3D" id="3.40.50.300">
    <property type="entry name" value="P-loop containing nucleotide triphosphate hydrolases"/>
    <property type="match status" value="2"/>
</dbReference>
<dbReference type="PANTHER" id="PTHR42855">
    <property type="entry name" value="ABC TRANSPORTER ATP-BINDING SUBUNIT"/>
    <property type="match status" value="1"/>
</dbReference>
<comment type="caution">
    <text evidence="4">The sequence shown here is derived from an EMBL/GenBank/DDBJ whole genome shotgun (WGS) entry which is preliminary data.</text>
</comment>
<keyword evidence="2" id="KW-0067">ATP-binding</keyword>
<dbReference type="InterPro" id="IPR003439">
    <property type="entry name" value="ABC_transporter-like_ATP-bd"/>
</dbReference>
<feature type="domain" description="ABC transporter" evidence="3">
    <location>
        <begin position="301"/>
        <end position="515"/>
    </location>
</feature>
<evidence type="ECO:0000259" key="3">
    <source>
        <dbReference type="PROSITE" id="PS50893"/>
    </source>
</evidence>
<reference evidence="4 5" key="1">
    <citation type="submission" date="2020-07" db="EMBL/GenBank/DDBJ databases">
        <title>Characterization and genome sequencing of isolate MD1, a novel member within the family Lachnospiraceae.</title>
        <authorList>
            <person name="Rettenmaier R."/>
            <person name="Di Bello L."/>
            <person name="Zinser C."/>
            <person name="Scheitz K."/>
            <person name="Liebl W."/>
            <person name="Zverlov V."/>
        </authorList>
    </citation>
    <scope>NUCLEOTIDE SEQUENCE [LARGE SCALE GENOMIC DNA]</scope>
    <source>
        <strain evidence="4 5">MD1</strain>
    </source>
</reference>
<dbReference type="InterPro" id="IPR027417">
    <property type="entry name" value="P-loop_NTPase"/>
</dbReference>
<evidence type="ECO:0000256" key="2">
    <source>
        <dbReference type="ARBA" id="ARBA00022840"/>
    </source>
</evidence>
<gene>
    <name evidence="4" type="primary">abc-f</name>
    <name evidence="4" type="ORF">H0486_12805</name>
</gene>
<dbReference type="CDD" id="cd03221">
    <property type="entry name" value="ABCF_EF-3"/>
    <property type="match status" value="1"/>
</dbReference>
<dbReference type="GO" id="GO:0005524">
    <property type="term" value="F:ATP binding"/>
    <property type="evidence" value="ECO:0007669"/>
    <property type="project" value="UniProtKB-KW"/>
</dbReference>
<keyword evidence="5" id="KW-1185">Reference proteome</keyword>